<comment type="subcellular location">
    <subcellularLocation>
        <location evidence="1">Cytoplasm</location>
        <location evidence="1">Cytosol</location>
    </subcellularLocation>
</comment>
<comment type="similarity">
    <text evidence="2">Belongs to the snRNP core protein family.</text>
</comment>
<dbReference type="InterPro" id="IPR029327">
    <property type="entry name" value="HAUS4"/>
</dbReference>
<dbReference type="PANTHER" id="PTHR16219">
    <property type="entry name" value="AUGMIN SUBUNIT 4 FAMILY MEMBER"/>
    <property type="match status" value="1"/>
</dbReference>
<dbReference type="Gene3D" id="1.10.30.10">
    <property type="entry name" value="High mobility group box domain"/>
    <property type="match status" value="1"/>
</dbReference>
<dbReference type="GO" id="GO:0051011">
    <property type="term" value="F:microtubule minus-end binding"/>
    <property type="evidence" value="ECO:0007669"/>
    <property type="project" value="TreeGrafter"/>
</dbReference>
<dbReference type="InterPro" id="IPR001163">
    <property type="entry name" value="Sm_dom_euk/arc"/>
</dbReference>
<evidence type="ECO:0000256" key="4">
    <source>
        <dbReference type="ARBA" id="ARBA00023187"/>
    </source>
</evidence>
<evidence type="ECO:0000256" key="2">
    <source>
        <dbReference type="ARBA" id="ARBA00008146"/>
    </source>
</evidence>
<dbReference type="SMART" id="SM00398">
    <property type="entry name" value="HMG"/>
    <property type="match status" value="1"/>
</dbReference>
<reference evidence="9" key="1">
    <citation type="submission" date="2022-05" db="EMBL/GenBank/DDBJ databases">
        <title>The Musa troglodytarum L. genome provides insights into the mechanism of non-climacteric behaviour and enrichment of carotenoids.</title>
        <authorList>
            <person name="Wang J."/>
        </authorList>
    </citation>
    <scope>NUCLEOTIDE SEQUENCE</scope>
    <source>
        <tissue evidence="9">Leaf</tissue>
    </source>
</reference>
<dbReference type="Pfam" id="PF00505">
    <property type="entry name" value="HMG_box"/>
    <property type="match status" value="1"/>
</dbReference>
<proteinExistence type="inferred from homology"/>
<evidence type="ECO:0000259" key="8">
    <source>
        <dbReference type="PROSITE" id="PS52002"/>
    </source>
</evidence>
<evidence type="ECO:0000313" key="10">
    <source>
        <dbReference type="Proteomes" id="UP001055439"/>
    </source>
</evidence>
<evidence type="ECO:0000313" key="9">
    <source>
        <dbReference type="EMBL" id="URE44879.1"/>
    </source>
</evidence>
<keyword evidence="10" id="KW-1185">Reference proteome</keyword>
<dbReference type="Proteomes" id="UP001055439">
    <property type="component" value="Chromosome 9"/>
</dbReference>
<dbReference type="GO" id="GO:0051225">
    <property type="term" value="P:spindle assembly"/>
    <property type="evidence" value="ECO:0007669"/>
    <property type="project" value="InterPro"/>
</dbReference>
<dbReference type="GO" id="GO:0005829">
    <property type="term" value="C:cytosol"/>
    <property type="evidence" value="ECO:0007669"/>
    <property type="project" value="UniProtKB-SubCell"/>
</dbReference>
<feature type="region of interest" description="Disordered" evidence="6">
    <location>
        <begin position="476"/>
        <end position="499"/>
    </location>
</feature>
<keyword evidence="4" id="KW-0508">mRNA splicing</keyword>
<feature type="domain" description="HMG box" evidence="7">
    <location>
        <begin position="773"/>
        <end position="842"/>
    </location>
</feature>
<dbReference type="Pfam" id="PF14735">
    <property type="entry name" value="HAUS4"/>
    <property type="match status" value="1"/>
</dbReference>
<keyword evidence="5" id="KW-0238">DNA-binding</keyword>
<feature type="domain" description="Sm" evidence="8">
    <location>
        <begin position="506"/>
        <end position="610"/>
    </location>
</feature>
<feature type="region of interest" description="Disordered" evidence="6">
    <location>
        <begin position="842"/>
        <end position="885"/>
    </location>
</feature>
<dbReference type="PROSITE" id="PS52002">
    <property type="entry name" value="SM"/>
    <property type="match status" value="1"/>
</dbReference>
<evidence type="ECO:0000256" key="5">
    <source>
        <dbReference type="PROSITE-ProRule" id="PRU00267"/>
    </source>
</evidence>
<sequence>MAKSPQTQNLPADVAHLVDQLERHCLAPDGSHVSKAAFSDLQLAREEMSRERMRYLEAMAVYCEAIAVVEEYQQAVSAANIGGVKDIPVLQPTLGLNCSPLVCESLEHWLAIAEASQRLRLPLLSKDGEIHEEEIEKLSIISRSSIDSTSTSVTLSSSSNSTYYNNSYTNSSSAILGFAGPPSSSDIVEPGVGGVPNRFLGITPGFLWQVQQQHPVMAMDPSEYQRSLVWEIESRLKAKCEILADMFAMDDNDSSSISQISSARLPERVKLIIEEVEKEEAVLLEDLYSMDRKFAEHYNVLEQILGVLIKFVKDLKLQHQHQYDELRKTWLCKRCQTMNAKLSVLEHLLLRDTYTKDSVPALRKIRNYLIEATEEASIAYNKAVTRLREYQGVDPHFDTIARQYHDIVKERERPQNTGDVEGNCEESNAGACNSLHCSSVHLIPLADLLPVTYSSSLASMRQSAFVVVTDLEKRESEEQAVDEKTKQERAKQREQEEGKMSRSLGIPVKLLHEAAGHVVTVELKSGELYRGSMIECEDNWNCQLENITYTAKVLLLLFVYRSDEVLGFGLPPSFGAKIKMHPCVDGKVSQLEHVFIRGSKVRFMVIPDMLKNAPMFKRLDARIRGKGSSLGVGRGRAVAMRARAQAAGRGGAPTGRGVVPPIRRGGIIGCQCAAITRIADVDKKNPAPNTAAPSAIRAVGFQFTPLPHPTDVPPFLSPRIRPPRLLPRLAMKRGKSKADTTKKADTRLSVKKGGERATKKPRKTKAAKDPNKPKRPPSAFFVFMEEFRKSFKEKNPNNKSVSVVGKAGGDKWKSLSEAEKAPYVAKAAKLKTDYTKKIAAYNKNQSGGGSHAAADEDESDKSKSEVNDDDEEEEGTEEEEDDDDSSVIREWHELVLSILVALIKMVLVQAKQTSQSFYPYLSCRKIVLQDSISFSDALFLSLSFIRYVNYNLIGDRTRMNTISSAIVGYGETVPRSSGDRVRKEHICFAGRGKRSLDVSFGDLSILHGLLAVKIEVEWV</sequence>
<dbReference type="GO" id="GO:0003677">
    <property type="term" value="F:DNA binding"/>
    <property type="evidence" value="ECO:0007669"/>
    <property type="project" value="UniProtKB-UniRule"/>
</dbReference>
<dbReference type="InterPro" id="IPR010920">
    <property type="entry name" value="LSM_dom_sf"/>
</dbReference>
<evidence type="ECO:0000256" key="1">
    <source>
        <dbReference type="ARBA" id="ARBA00004514"/>
    </source>
</evidence>
<dbReference type="InterPro" id="IPR047575">
    <property type="entry name" value="Sm"/>
</dbReference>
<dbReference type="OrthoDB" id="661220at2759"/>
<dbReference type="InterPro" id="IPR009071">
    <property type="entry name" value="HMG_box_dom"/>
</dbReference>
<dbReference type="SUPFAM" id="SSF50182">
    <property type="entry name" value="Sm-like ribonucleoproteins"/>
    <property type="match status" value="1"/>
</dbReference>
<dbReference type="PROSITE" id="PS50118">
    <property type="entry name" value="HMG_BOX_2"/>
    <property type="match status" value="1"/>
</dbReference>
<dbReference type="CDD" id="cd01721">
    <property type="entry name" value="Sm_D3"/>
    <property type="match status" value="1"/>
</dbReference>
<accession>A0A9E7I3F3</accession>
<keyword evidence="5" id="KW-0539">Nucleus</keyword>
<dbReference type="EMBL" id="CP097511">
    <property type="protein sequence ID" value="URE44879.1"/>
    <property type="molecule type" value="Genomic_DNA"/>
</dbReference>
<dbReference type="AlphaFoldDB" id="A0A9E7I3F3"/>
<dbReference type="SMART" id="SM00651">
    <property type="entry name" value="Sm"/>
    <property type="match status" value="1"/>
</dbReference>
<keyword evidence="3" id="KW-0507">mRNA processing</keyword>
<feature type="compositionally biased region" description="Acidic residues" evidence="6">
    <location>
        <begin position="867"/>
        <end position="885"/>
    </location>
</feature>
<dbReference type="GO" id="GO:0003723">
    <property type="term" value="F:RNA binding"/>
    <property type="evidence" value="ECO:0007669"/>
    <property type="project" value="InterPro"/>
</dbReference>
<dbReference type="InterPro" id="IPR034099">
    <property type="entry name" value="SmD3"/>
</dbReference>
<name>A0A9E7I3F3_9LILI</name>
<feature type="DNA-binding region" description="HMG box" evidence="5">
    <location>
        <begin position="773"/>
        <end position="842"/>
    </location>
</feature>
<dbReference type="Gene3D" id="2.30.30.100">
    <property type="match status" value="1"/>
</dbReference>
<protein>
    <submittedName>
        <fullName evidence="9">HAUS augmin-like complex subunit</fullName>
    </submittedName>
</protein>
<dbReference type="GO" id="GO:0000387">
    <property type="term" value="P:spliceosomal snRNP assembly"/>
    <property type="evidence" value="ECO:0007669"/>
    <property type="project" value="InterPro"/>
</dbReference>
<evidence type="ECO:0000256" key="3">
    <source>
        <dbReference type="ARBA" id="ARBA00022664"/>
    </source>
</evidence>
<dbReference type="PANTHER" id="PTHR16219:SF1">
    <property type="entry name" value="HAUS AUGMIN-LIKE COMPLEX SUBUNIT 4"/>
    <property type="match status" value="1"/>
</dbReference>
<feature type="compositionally biased region" description="Basic and acidic residues" evidence="6">
    <location>
        <begin position="736"/>
        <end position="758"/>
    </location>
</feature>
<evidence type="ECO:0000259" key="7">
    <source>
        <dbReference type="PROSITE" id="PS50118"/>
    </source>
</evidence>
<dbReference type="SUPFAM" id="SSF47095">
    <property type="entry name" value="HMG-box"/>
    <property type="match status" value="1"/>
</dbReference>
<organism evidence="9 10">
    <name type="scientific">Musa troglodytarum</name>
    <name type="common">fe'i banana</name>
    <dbReference type="NCBI Taxonomy" id="320322"/>
    <lineage>
        <taxon>Eukaryota</taxon>
        <taxon>Viridiplantae</taxon>
        <taxon>Streptophyta</taxon>
        <taxon>Embryophyta</taxon>
        <taxon>Tracheophyta</taxon>
        <taxon>Spermatophyta</taxon>
        <taxon>Magnoliopsida</taxon>
        <taxon>Liliopsida</taxon>
        <taxon>Zingiberales</taxon>
        <taxon>Musaceae</taxon>
        <taxon>Musa</taxon>
    </lineage>
</organism>
<dbReference type="GO" id="GO:0070652">
    <property type="term" value="C:HAUS complex"/>
    <property type="evidence" value="ECO:0007669"/>
    <property type="project" value="InterPro"/>
</dbReference>
<dbReference type="GO" id="GO:0005681">
    <property type="term" value="C:spliceosomal complex"/>
    <property type="evidence" value="ECO:0007669"/>
    <property type="project" value="InterPro"/>
</dbReference>
<dbReference type="CDD" id="cd22005">
    <property type="entry name" value="HMG-box_AtHMGB1-like"/>
    <property type="match status" value="1"/>
</dbReference>
<dbReference type="InterPro" id="IPR036910">
    <property type="entry name" value="HMG_box_dom_sf"/>
</dbReference>
<evidence type="ECO:0000256" key="6">
    <source>
        <dbReference type="SAM" id="MobiDB-lite"/>
    </source>
</evidence>
<gene>
    <name evidence="9" type="ORF">MUK42_14195</name>
</gene>
<feature type="region of interest" description="Disordered" evidence="6">
    <location>
        <begin position="728"/>
        <end position="777"/>
    </location>
</feature>
<dbReference type="Pfam" id="PF01423">
    <property type="entry name" value="LSM"/>
    <property type="match status" value="1"/>
</dbReference>